<dbReference type="PRINTS" id="PR00778">
    <property type="entry name" value="HTHARSR"/>
</dbReference>
<dbReference type="Gene3D" id="1.10.10.10">
    <property type="entry name" value="Winged helix-like DNA-binding domain superfamily/Winged helix DNA-binding domain"/>
    <property type="match status" value="1"/>
</dbReference>
<protein>
    <submittedName>
        <fullName evidence="5">Helix-turn-helix transcriptional regulator</fullName>
    </submittedName>
</protein>
<evidence type="ECO:0000313" key="6">
    <source>
        <dbReference type="Proteomes" id="UP000536442"/>
    </source>
</evidence>
<dbReference type="PANTHER" id="PTHR43132">
    <property type="entry name" value="ARSENICAL RESISTANCE OPERON REPRESSOR ARSR-RELATED"/>
    <property type="match status" value="1"/>
</dbReference>
<reference evidence="5 6" key="1">
    <citation type="submission" date="2020-03" db="EMBL/GenBank/DDBJ databases">
        <title>Metagenomic, metatranscriptomic, and metabolomic analyses revealed the key microbes and metabolic features during the fermentation of ganjang, Korean traditional soy sauce.</title>
        <authorList>
            <person name="Chun B.H."/>
            <person name="Jeon C.O."/>
        </authorList>
    </citation>
    <scope>NUCLEOTIDE SEQUENCE [LARGE SCALE GENOMIC DNA]</scope>
    <source>
        <strain evidence="5 6">KG14</strain>
    </source>
</reference>
<keyword evidence="6" id="KW-1185">Reference proteome</keyword>
<dbReference type="PANTHER" id="PTHR43132:SF2">
    <property type="entry name" value="ARSENICAL RESISTANCE OPERON REPRESSOR ARSR-RELATED"/>
    <property type="match status" value="1"/>
</dbReference>
<proteinExistence type="predicted"/>
<dbReference type="InterPro" id="IPR011991">
    <property type="entry name" value="ArsR-like_HTH"/>
</dbReference>
<comment type="caution">
    <text evidence="5">The sequence shown here is derived from an EMBL/GenBank/DDBJ whole genome shotgun (WGS) entry which is preliminary data.</text>
</comment>
<keyword evidence="1" id="KW-0805">Transcription regulation</keyword>
<dbReference type="GO" id="GO:0003700">
    <property type="term" value="F:DNA-binding transcription factor activity"/>
    <property type="evidence" value="ECO:0007669"/>
    <property type="project" value="InterPro"/>
</dbReference>
<feature type="domain" description="HTH arsR-type" evidence="4">
    <location>
        <begin position="1"/>
        <end position="95"/>
    </location>
</feature>
<dbReference type="InterPro" id="IPR001845">
    <property type="entry name" value="HTH_ArsR_DNA-bd_dom"/>
</dbReference>
<name>A0A851HRC5_9GAMM</name>
<dbReference type="SUPFAM" id="SSF46785">
    <property type="entry name" value="Winged helix' DNA-binding domain"/>
    <property type="match status" value="1"/>
</dbReference>
<keyword evidence="3" id="KW-0804">Transcription</keyword>
<dbReference type="GO" id="GO:0003677">
    <property type="term" value="F:DNA binding"/>
    <property type="evidence" value="ECO:0007669"/>
    <property type="project" value="UniProtKB-KW"/>
</dbReference>
<sequence length="116" mass="13089">MDIYGAIDSLAALSQETRLMAFRLLVREEPEGLAAGEIARRLSVPHNTMSAHLAVLSRAGWIISQRQSRSIIYRAHLGHMNETIQFLVQDCCAEHPEVCEPLTVSQYCYSEDKDEK</sequence>
<dbReference type="InterPro" id="IPR036388">
    <property type="entry name" value="WH-like_DNA-bd_sf"/>
</dbReference>
<dbReference type="InterPro" id="IPR051011">
    <property type="entry name" value="Metal_resp_trans_reg"/>
</dbReference>
<keyword evidence="2" id="KW-0238">DNA-binding</keyword>
<dbReference type="PROSITE" id="PS50987">
    <property type="entry name" value="HTH_ARSR_2"/>
    <property type="match status" value="1"/>
</dbReference>
<evidence type="ECO:0000256" key="1">
    <source>
        <dbReference type="ARBA" id="ARBA00023015"/>
    </source>
</evidence>
<dbReference type="InterPro" id="IPR036390">
    <property type="entry name" value="WH_DNA-bd_sf"/>
</dbReference>
<evidence type="ECO:0000259" key="4">
    <source>
        <dbReference type="PROSITE" id="PS50987"/>
    </source>
</evidence>
<dbReference type="CDD" id="cd00090">
    <property type="entry name" value="HTH_ARSR"/>
    <property type="match status" value="1"/>
</dbReference>
<dbReference type="AlphaFoldDB" id="A0A851HRC5"/>
<evidence type="ECO:0000256" key="3">
    <source>
        <dbReference type="ARBA" id="ARBA00023163"/>
    </source>
</evidence>
<accession>A0A851HRC5</accession>
<organism evidence="5 6">
    <name type="scientific">Marinobacter adhaerens</name>
    <dbReference type="NCBI Taxonomy" id="1033846"/>
    <lineage>
        <taxon>Bacteria</taxon>
        <taxon>Pseudomonadati</taxon>
        <taxon>Pseudomonadota</taxon>
        <taxon>Gammaproteobacteria</taxon>
        <taxon>Pseudomonadales</taxon>
        <taxon>Marinobacteraceae</taxon>
        <taxon>Marinobacter</taxon>
    </lineage>
</organism>
<dbReference type="Pfam" id="PF12840">
    <property type="entry name" value="HTH_20"/>
    <property type="match status" value="1"/>
</dbReference>
<evidence type="ECO:0000256" key="2">
    <source>
        <dbReference type="ARBA" id="ARBA00023125"/>
    </source>
</evidence>
<dbReference type="EMBL" id="JABEVQ010000001">
    <property type="protein sequence ID" value="NWN89946.1"/>
    <property type="molecule type" value="Genomic_DNA"/>
</dbReference>
<dbReference type="NCBIfam" id="NF033788">
    <property type="entry name" value="HTH_metalloreg"/>
    <property type="match status" value="1"/>
</dbReference>
<evidence type="ECO:0000313" key="5">
    <source>
        <dbReference type="EMBL" id="NWN89946.1"/>
    </source>
</evidence>
<dbReference type="SMART" id="SM00418">
    <property type="entry name" value="HTH_ARSR"/>
    <property type="match status" value="1"/>
</dbReference>
<gene>
    <name evidence="5" type="ORF">HLV39_00360</name>
</gene>
<dbReference type="Proteomes" id="UP000536442">
    <property type="component" value="Unassembled WGS sequence"/>
</dbReference>